<dbReference type="GO" id="GO:1904380">
    <property type="term" value="P:endoplasmic reticulum mannose trimming"/>
    <property type="evidence" value="ECO:0007669"/>
    <property type="project" value="InterPro"/>
</dbReference>
<keyword evidence="5" id="KW-0732">Signal</keyword>
<dbReference type="EMBL" id="FZOF01000011">
    <property type="protein sequence ID" value="SNS96085.1"/>
    <property type="molecule type" value="Genomic_DNA"/>
</dbReference>
<name>A0A239IRB5_9ACTN</name>
<dbReference type="GO" id="GO:0005975">
    <property type="term" value="P:carbohydrate metabolic process"/>
    <property type="evidence" value="ECO:0007669"/>
    <property type="project" value="InterPro"/>
</dbReference>
<dbReference type="GO" id="GO:0016020">
    <property type="term" value="C:membrane"/>
    <property type="evidence" value="ECO:0007669"/>
    <property type="project" value="InterPro"/>
</dbReference>
<reference evidence="6 7" key="1">
    <citation type="submission" date="2017-06" db="EMBL/GenBank/DDBJ databases">
        <authorList>
            <person name="Kim H.J."/>
            <person name="Triplett B.A."/>
        </authorList>
    </citation>
    <scope>NUCLEOTIDE SEQUENCE [LARGE SCALE GENOMIC DNA]</scope>
    <source>
        <strain evidence="6 7">CGMCC 4.1858</strain>
    </source>
</reference>
<dbReference type="RefSeq" id="WP_245938977.1">
    <property type="nucleotide sequence ID" value="NZ_FZOF01000011.1"/>
</dbReference>
<evidence type="ECO:0000256" key="4">
    <source>
        <dbReference type="ARBA" id="ARBA00023180"/>
    </source>
</evidence>
<protein>
    <submittedName>
        <fullName evidence="6">Mannosyl-oligosaccharide alpha-1,2-mannosidase</fullName>
    </submittedName>
</protein>
<dbReference type="SUPFAM" id="SSF48225">
    <property type="entry name" value="Seven-hairpin glycosidases"/>
    <property type="match status" value="1"/>
</dbReference>
<dbReference type="InterPro" id="IPR036026">
    <property type="entry name" value="Seven-hairpin_glycosidases"/>
</dbReference>
<gene>
    <name evidence="6" type="ORF">SAMN05216252_11184</name>
</gene>
<dbReference type="PRINTS" id="PR00747">
    <property type="entry name" value="GLYHDRLASE47"/>
</dbReference>
<dbReference type="GO" id="GO:0004571">
    <property type="term" value="F:mannosyl-oligosaccharide 1,2-alpha-mannosidase activity"/>
    <property type="evidence" value="ECO:0007669"/>
    <property type="project" value="InterPro"/>
</dbReference>
<evidence type="ECO:0000256" key="3">
    <source>
        <dbReference type="ARBA" id="ARBA00022824"/>
    </source>
</evidence>
<dbReference type="PROSITE" id="PS51318">
    <property type="entry name" value="TAT"/>
    <property type="match status" value="1"/>
</dbReference>
<dbReference type="InterPro" id="IPR044674">
    <property type="entry name" value="EDEM1/2/3"/>
</dbReference>
<dbReference type="Pfam" id="PF01532">
    <property type="entry name" value="Glyco_hydro_47"/>
    <property type="match status" value="1"/>
</dbReference>
<dbReference type="InterPro" id="IPR001382">
    <property type="entry name" value="Glyco_hydro_47"/>
</dbReference>
<feature type="signal peptide" evidence="5">
    <location>
        <begin position="1"/>
        <end position="26"/>
    </location>
</feature>
<dbReference type="PANTHER" id="PTHR45679:SF5">
    <property type="entry name" value="ER DEGRADATION-ENHANCING ALPHA-MANNOSIDASE-LIKE PROTEIN 1"/>
    <property type="match status" value="1"/>
</dbReference>
<dbReference type="PANTHER" id="PTHR45679">
    <property type="entry name" value="ER DEGRADATION-ENHANCING ALPHA-MANNOSIDASE-LIKE PROTEIN 2"/>
    <property type="match status" value="1"/>
</dbReference>
<accession>A0A239IRB5</accession>
<keyword evidence="7" id="KW-1185">Reference proteome</keyword>
<dbReference type="AlphaFoldDB" id="A0A239IRB5"/>
<dbReference type="GO" id="GO:0005509">
    <property type="term" value="F:calcium ion binding"/>
    <property type="evidence" value="ECO:0007669"/>
    <property type="project" value="InterPro"/>
</dbReference>
<keyword evidence="3" id="KW-0256">Endoplasmic reticulum</keyword>
<evidence type="ECO:0000256" key="2">
    <source>
        <dbReference type="ARBA" id="ARBA00007658"/>
    </source>
</evidence>
<evidence type="ECO:0000256" key="5">
    <source>
        <dbReference type="SAM" id="SignalP"/>
    </source>
</evidence>
<evidence type="ECO:0000313" key="6">
    <source>
        <dbReference type="EMBL" id="SNS96085.1"/>
    </source>
</evidence>
<dbReference type="Gene3D" id="1.50.10.10">
    <property type="match status" value="1"/>
</dbReference>
<comment type="similarity">
    <text evidence="2">Belongs to the glycosyl hydrolase 47 family.</text>
</comment>
<comment type="subcellular location">
    <subcellularLocation>
        <location evidence="1">Endoplasmic reticulum</location>
    </subcellularLocation>
</comment>
<evidence type="ECO:0000256" key="1">
    <source>
        <dbReference type="ARBA" id="ARBA00004240"/>
    </source>
</evidence>
<organism evidence="6 7">
    <name type="scientific">Actinacidiphila glaucinigra</name>
    <dbReference type="NCBI Taxonomy" id="235986"/>
    <lineage>
        <taxon>Bacteria</taxon>
        <taxon>Bacillati</taxon>
        <taxon>Actinomycetota</taxon>
        <taxon>Actinomycetes</taxon>
        <taxon>Kitasatosporales</taxon>
        <taxon>Streptomycetaceae</taxon>
        <taxon>Actinacidiphila</taxon>
    </lineage>
</organism>
<feature type="chain" id="PRO_5038662004" evidence="5">
    <location>
        <begin position="27"/>
        <end position="485"/>
    </location>
</feature>
<keyword evidence="4" id="KW-0325">Glycoprotein</keyword>
<dbReference type="InterPro" id="IPR006311">
    <property type="entry name" value="TAT_signal"/>
</dbReference>
<dbReference type="Proteomes" id="UP000198280">
    <property type="component" value="Unassembled WGS sequence"/>
</dbReference>
<dbReference type="InterPro" id="IPR012341">
    <property type="entry name" value="6hp_glycosidase-like_sf"/>
</dbReference>
<proteinExistence type="inferred from homology"/>
<sequence length="485" mass="53551">MRKCAGPGSLSRRGLLGALTALTPVAAVPVASVHGSASAAAEPFAGLGEASVAAFRRAWDAYRRLAWGRDELRPLSGRGADFFAPGHTFGLTIVEALDTLYLMELDEELDAAVRWVKDELDLDQDVSVQVFEAIIRLVGGLLSGHLATRDPALLDVARDLADRLMPAFLVSPTGAPYRYVNLSTGAVSGRHNHLAEIGSCITEFGELSRITGDRTYYDVAKKALRAVCERRSRLDLLGTTLDVETGAWTGTTATLDPPADSFFEYLWHGWKLYGDEELRTWYTALTAGIFRHLADRSTGRLWFRQAEMRTGRATGQVQSELTAFYAGLLARSGRVAEGESYHDSWTDVLGAFRLPPDLLDYRSLRAWNPSYPLRPEYVDACLSLWLVTGKELYRERAREMFDRQERYCKVAGGYTVVREVTASPMKLGDLTPAYWFSENAKYYYLLFAEARRFDYGSGYLTTEGNVLRGLRAPAPAPGGGGPVGK</sequence>
<evidence type="ECO:0000313" key="7">
    <source>
        <dbReference type="Proteomes" id="UP000198280"/>
    </source>
</evidence>